<sequence>LEQNRKRFYDLEQHFDIFYCYDTSRKSELGLDLRLETNDKIQHLATQLALNLIFLKNILKYFINSEASFTEWMIIICIFQIIKLNKK</sequence>
<dbReference type="AlphaFoldDB" id="A0A3M7QX45"/>
<feature type="non-terminal residue" evidence="1">
    <location>
        <position position="1"/>
    </location>
</feature>
<comment type="caution">
    <text evidence="1">The sequence shown here is derived from an EMBL/GenBank/DDBJ whole genome shotgun (WGS) entry which is preliminary data.</text>
</comment>
<name>A0A3M7QX45_BRAPC</name>
<accession>A0A3M7QX45</accession>
<proteinExistence type="predicted"/>
<gene>
    <name evidence="1" type="ORF">BpHYR1_039660</name>
</gene>
<protein>
    <submittedName>
        <fullName evidence="1">Uncharacterized protein</fullName>
    </submittedName>
</protein>
<organism evidence="1 2">
    <name type="scientific">Brachionus plicatilis</name>
    <name type="common">Marine rotifer</name>
    <name type="synonym">Brachionus muelleri</name>
    <dbReference type="NCBI Taxonomy" id="10195"/>
    <lineage>
        <taxon>Eukaryota</taxon>
        <taxon>Metazoa</taxon>
        <taxon>Spiralia</taxon>
        <taxon>Gnathifera</taxon>
        <taxon>Rotifera</taxon>
        <taxon>Eurotatoria</taxon>
        <taxon>Monogononta</taxon>
        <taxon>Pseudotrocha</taxon>
        <taxon>Ploima</taxon>
        <taxon>Brachionidae</taxon>
        <taxon>Brachionus</taxon>
    </lineage>
</organism>
<evidence type="ECO:0000313" key="2">
    <source>
        <dbReference type="Proteomes" id="UP000276133"/>
    </source>
</evidence>
<dbReference type="Proteomes" id="UP000276133">
    <property type="component" value="Unassembled WGS sequence"/>
</dbReference>
<reference evidence="1 2" key="1">
    <citation type="journal article" date="2018" name="Sci. Rep.">
        <title>Genomic signatures of local adaptation to the degree of environmental predictability in rotifers.</title>
        <authorList>
            <person name="Franch-Gras L."/>
            <person name="Hahn C."/>
            <person name="Garcia-Roger E.M."/>
            <person name="Carmona M.J."/>
            <person name="Serra M."/>
            <person name="Gomez A."/>
        </authorList>
    </citation>
    <scope>NUCLEOTIDE SEQUENCE [LARGE SCALE GENOMIC DNA]</scope>
    <source>
        <strain evidence="1">HYR1</strain>
    </source>
</reference>
<evidence type="ECO:0000313" key="1">
    <source>
        <dbReference type="EMBL" id="RNA15916.1"/>
    </source>
</evidence>
<dbReference type="EMBL" id="REGN01004845">
    <property type="protein sequence ID" value="RNA15916.1"/>
    <property type="molecule type" value="Genomic_DNA"/>
</dbReference>
<keyword evidence="2" id="KW-1185">Reference proteome</keyword>